<accession>A0A7C5RDH8</accession>
<dbReference type="InterPro" id="IPR027417">
    <property type="entry name" value="P-loop_NTPase"/>
</dbReference>
<feature type="transmembrane region" description="Helical" evidence="7">
    <location>
        <begin position="27"/>
        <end position="48"/>
    </location>
</feature>
<dbReference type="Gene3D" id="3.40.50.300">
    <property type="entry name" value="P-loop containing nucleotide triphosphate hydrolases"/>
    <property type="match status" value="1"/>
</dbReference>
<evidence type="ECO:0000256" key="3">
    <source>
        <dbReference type="ARBA" id="ARBA00022475"/>
    </source>
</evidence>
<dbReference type="PANTHER" id="PTHR37937:SF1">
    <property type="entry name" value="CONJUGATIVE TRANSFER: DNA TRANSPORT"/>
    <property type="match status" value="1"/>
</dbReference>
<reference evidence="8" key="1">
    <citation type="journal article" date="2020" name="mSystems">
        <title>Genome- and Community-Level Interaction Insights into Carbon Utilization and Element Cycling Functions of Hydrothermarchaeota in Hydrothermal Sediment.</title>
        <authorList>
            <person name="Zhou Z."/>
            <person name="Liu Y."/>
            <person name="Xu W."/>
            <person name="Pan J."/>
            <person name="Luo Z.H."/>
            <person name="Li M."/>
        </authorList>
    </citation>
    <scope>NUCLEOTIDE SEQUENCE [LARGE SCALE GENOMIC DNA]</scope>
    <source>
        <strain evidence="8">SpSt-1071</strain>
    </source>
</reference>
<protein>
    <submittedName>
        <fullName evidence="8">Type IV secretory system conjugative DNA transfer family protein</fullName>
    </submittedName>
</protein>
<comment type="similarity">
    <text evidence="2">Belongs to the VirD4/TraG family.</text>
</comment>
<evidence type="ECO:0000256" key="2">
    <source>
        <dbReference type="ARBA" id="ARBA00008806"/>
    </source>
</evidence>
<dbReference type="CDD" id="cd01127">
    <property type="entry name" value="TrwB_TraG_TraD_VirD4"/>
    <property type="match status" value="1"/>
</dbReference>
<dbReference type="EMBL" id="DRXE01000030">
    <property type="protein sequence ID" value="HHM67261.1"/>
    <property type="molecule type" value="Genomic_DNA"/>
</dbReference>
<evidence type="ECO:0000256" key="7">
    <source>
        <dbReference type="SAM" id="Phobius"/>
    </source>
</evidence>
<organism evidence="8">
    <name type="scientific">Thermus caliditerrae</name>
    <dbReference type="NCBI Taxonomy" id="1330700"/>
    <lineage>
        <taxon>Bacteria</taxon>
        <taxon>Thermotogati</taxon>
        <taxon>Deinococcota</taxon>
        <taxon>Deinococci</taxon>
        <taxon>Thermales</taxon>
        <taxon>Thermaceae</taxon>
        <taxon>Thermus</taxon>
    </lineage>
</organism>
<dbReference type="Pfam" id="PF02534">
    <property type="entry name" value="T4SS-DNA_transf"/>
    <property type="match status" value="1"/>
</dbReference>
<name>A0A7C5RDH8_9DEIN</name>
<keyword evidence="5 7" id="KW-1133">Transmembrane helix</keyword>
<keyword evidence="4 7" id="KW-0812">Transmembrane</keyword>
<gene>
    <name evidence="8" type="ORF">ENM28_00785</name>
</gene>
<evidence type="ECO:0000256" key="5">
    <source>
        <dbReference type="ARBA" id="ARBA00022989"/>
    </source>
</evidence>
<comment type="caution">
    <text evidence="8">The sequence shown here is derived from an EMBL/GenBank/DDBJ whole genome shotgun (WGS) entry which is preliminary data.</text>
</comment>
<keyword evidence="3" id="KW-1003">Cell membrane</keyword>
<dbReference type="GO" id="GO:0005886">
    <property type="term" value="C:plasma membrane"/>
    <property type="evidence" value="ECO:0007669"/>
    <property type="project" value="UniProtKB-SubCell"/>
</dbReference>
<evidence type="ECO:0000256" key="4">
    <source>
        <dbReference type="ARBA" id="ARBA00022692"/>
    </source>
</evidence>
<comment type="subcellular location">
    <subcellularLocation>
        <location evidence="1">Cell membrane</location>
        <topology evidence="1">Multi-pass membrane protein</topology>
    </subcellularLocation>
</comment>
<proteinExistence type="inferred from homology"/>
<evidence type="ECO:0000313" key="8">
    <source>
        <dbReference type="EMBL" id="HHM67261.1"/>
    </source>
</evidence>
<dbReference type="InterPro" id="IPR051539">
    <property type="entry name" value="T4SS-coupling_protein"/>
</dbReference>
<dbReference type="InterPro" id="IPR003688">
    <property type="entry name" value="TraG/VirD4"/>
</dbReference>
<dbReference type="PANTHER" id="PTHR37937">
    <property type="entry name" value="CONJUGATIVE TRANSFER: DNA TRANSPORT"/>
    <property type="match status" value="1"/>
</dbReference>
<evidence type="ECO:0000256" key="6">
    <source>
        <dbReference type="ARBA" id="ARBA00023136"/>
    </source>
</evidence>
<evidence type="ECO:0000256" key="1">
    <source>
        <dbReference type="ARBA" id="ARBA00004651"/>
    </source>
</evidence>
<dbReference type="AlphaFoldDB" id="A0A7C5RDH8"/>
<sequence length="801" mass="89313">MAKRRIQVKPVGQAPVLERKPGLLARLFFFVSGLAFFASLGLGVYLIFQDLGRRVWPVLAESGWARHLQAREPLEGAIKCFFNSGCSKVVLRGPYEPNYFLGLYPVAGGLLLLAVGARLVTVRGTTKLPGTAKWAEEKDLEPLKRGRQSGYVGFLWETTPEGKPKPPKKLVPFSESVRNGHMAVIAGPGAGKTSAFFQPNLFKDARDGNSAIVFDFKYPDPTGLGEALSYYHAHGHGVYVFTPFDPMSMVLPLLEGGETREGALDIAEMLVPKRRMEGPDEFYRNLERALLTVLIYAISNDPEVEAPSPRILLRRILEGPEKIKNYISSHPRAEVREWARSFVEQISGMARDKQVGMTMGLASRFILFDNPRLSAATTRTPGAEEAVIDLKRLLQGEKPFLLYIGIPQAEIQGGKGQTLLQLVKRLIDRAILQAAHENGGKLKHHLAVYLDEFPNFGYLPNMTEMLATMRSRRVSYLISLQDRAQGYAVYGKEEFDAMFGTIQTIVAWPSRLDSIDAQWFSELLGKTTALERSYAEGGQVTGFGLFERRVQETLREVERSLLTVDEMQTFPPEEAVVVTPGVSPIRVIMPFFFADGKQKGLVPHPWAKERAKALRYDPNLVLQYATLQGVVESPVLPQREDAYEALFATWVERVLATAPKVAKAKERKGYEITKLPKDLGEDFVDEWKSRGWIEAIPGGYLITERGLKVAGPQGEHLLEWMAKADSLFHLVRKNKDKAVVSAGELPSEEAPVVIQKSTLWVREELAKELPPEALALGERKEVGGVAYYVFRLEVVPVLARS</sequence>
<keyword evidence="6 7" id="KW-0472">Membrane</keyword>
<dbReference type="SUPFAM" id="SSF52540">
    <property type="entry name" value="P-loop containing nucleoside triphosphate hydrolases"/>
    <property type="match status" value="1"/>
</dbReference>